<dbReference type="SMART" id="SM01018">
    <property type="entry name" value="B12-binding_2"/>
    <property type="match status" value="1"/>
</dbReference>
<feature type="domain" description="B12-binding" evidence="4">
    <location>
        <begin position="88"/>
        <end position="210"/>
    </location>
</feature>
<keyword evidence="3" id="KW-0170">Cobalt</keyword>
<dbReference type="PANTHER" id="PTHR45833">
    <property type="entry name" value="METHIONINE SYNTHASE"/>
    <property type="match status" value="1"/>
</dbReference>
<dbReference type="Gene3D" id="1.10.1240.10">
    <property type="entry name" value="Methionine synthase domain"/>
    <property type="match status" value="1"/>
</dbReference>
<keyword evidence="6" id="KW-0808">Transferase</keyword>
<name>A0A1H0VZU2_9BACT</name>
<evidence type="ECO:0000256" key="3">
    <source>
        <dbReference type="ARBA" id="ARBA00023285"/>
    </source>
</evidence>
<keyword evidence="7" id="KW-1185">Reference proteome</keyword>
<dbReference type="GO" id="GO:0005829">
    <property type="term" value="C:cytosol"/>
    <property type="evidence" value="ECO:0007669"/>
    <property type="project" value="TreeGrafter"/>
</dbReference>
<dbReference type="GO" id="GO:0008705">
    <property type="term" value="F:methionine synthase activity"/>
    <property type="evidence" value="ECO:0007669"/>
    <property type="project" value="TreeGrafter"/>
</dbReference>
<keyword evidence="2" id="KW-0479">Metal-binding</keyword>
<dbReference type="GO" id="GO:0031419">
    <property type="term" value="F:cobalamin binding"/>
    <property type="evidence" value="ECO:0007669"/>
    <property type="project" value="InterPro"/>
</dbReference>
<evidence type="ECO:0000259" key="5">
    <source>
        <dbReference type="PROSITE" id="PS51337"/>
    </source>
</evidence>
<dbReference type="PROSITE" id="PS51337">
    <property type="entry name" value="B12_BINDING_NTER"/>
    <property type="match status" value="1"/>
</dbReference>
<dbReference type="SUPFAM" id="SSF52242">
    <property type="entry name" value="Cobalamin (vitamin B12)-binding domain"/>
    <property type="match status" value="1"/>
</dbReference>
<feature type="domain" description="B12-binding N-terminal" evidence="5">
    <location>
        <begin position="1"/>
        <end position="88"/>
    </location>
</feature>
<organism evidence="6 7">
    <name type="scientific">Desulforhopalus singaporensis</name>
    <dbReference type="NCBI Taxonomy" id="91360"/>
    <lineage>
        <taxon>Bacteria</taxon>
        <taxon>Pseudomonadati</taxon>
        <taxon>Thermodesulfobacteriota</taxon>
        <taxon>Desulfobulbia</taxon>
        <taxon>Desulfobulbales</taxon>
        <taxon>Desulfocapsaceae</taxon>
        <taxon>Desulforhopalus</taxon>
    </lineage>
</organism>
<proteinExistence type="inferred from homology"/>
<dbReference type="FunFam" id="3.40.50.280:FF:000003">
    <property type="entry name" value="Dimethylamine methyltransferase corrinoid protein"/>
    <property type="match status" value="1"/>
</dbReference>
<evidence type="ECO:0000256" key="2">
    <source>
        <dbReference type="ARBA" id="ARBA00022723"/>
    </source>
</evidence>
<dbReference type="EMBL" id="FNJI01000078">
    <property type="protein sequence ID" value="SDP83656.1"/>
    <property type="molecule type" value="Genomic_DNA"/>
</dbReference>
<dbReference type="GO" id="GO:0046872">
    <property type="term" value="F:metal ion binding"/>
    <property type="evidence" value="ECO:0007669"/>
    <property type="project" value="UniProtKB-KW"/>
</dbReference>
<sequence>MADLSKVVEILLGGDKDKLIAEVQANLNGGADGKDILNEGLIKGMDIVGEKMESGDMFIPEVLNCAMNMSAAVEILKPHLPEESGSAKGKVVIGTVKGDLHDIGKNLVAMMMESAGMTVINLGVDIAPEQFVAKIKESGAQIVALSALLTTTMAMMKKTIDAISESGLRDQVKIMIGGAPVNQDFAEQIGADGYAPDAGSAARLAKELVA</sequence>
<dbReference type="InterPro" id="IPR050554">
    <property type="entry name" value="Met_Synthase/Corrinoid"/>
</dbReference>
<dbReference type="InterPro" id="IPR036594">
    <property type="entry name" value="Meth_synthase_dom"/>
</dbReference>
<dbReference type="Gene3D" id="3.40.50.280">
    <property type="entry name" value="Cobalamin-binding domain"/>
    <property type="match status" value="1"/>
</dbReference>
<protein>
    <submittedName>
        <fullName evidence="6">5-methyltetrahydrofolate--homocysteine methyltransferase</fullName>
    </submittedName>
</protein>
<dbReference type="RefSeq" id="WP_092226269.1">
    <property type="nucleotide sequence ID" value="NZ_FNJI01000078.1"/>
</dbReference>
<dbReference type="GO" id="GO:0050667">
    <property type="term" value="P:homocysteine metabolic process"/>
    <property type="evidence" value="ECO:0007669"/>
    <property type="project" value="TreeGrafter"/>
</dbReference>
<evidence type="ECO:0000259" key="4">
    <source>
        <dbReference type="PROSITE" id="PS51332"/>
    </source>
</evidence>
<gene>
    <name evidence="6" type="ORF">SAMN05660330_04326</name>
</gene>
<dbReference type="OrthoDB" id="9803687at2"/>
<dbReference type="CDD" id="cd02070">
    <property type="entry name" value="corrinoid_protein_B12-BD"/>
    <property type="match status" value="1"/>
</dbReference>
<dbReference type="AlphaFoldDB" id="A0A1H0VZU2"/>
<dbReference type="Proteomes" id="UP000199073">
    <property type="component" value="Unassembled WGS sequence"/>
</dbReference>
<dbReference type="InterPro" id="IPR036724">
    <property type="entry name" value="Cobalamin-bd_sf"/>
</dbReference>
<dbReference type="SUPFAM" id="SSF47644">
    <property type="entry name" value="Methionine synthase domain"/>
    <property type="match status" value="1"/>
</dbReference>
<evidence type="ECO:0000313" key="6">
    <source>
        <dbReference type="EMBL" id="SDP83656.1"/>
    </source>
</evidence>
<keyword evidence="6" id="KW-0489">Methyltransferase</keyword>
<accession>A0A1H0VZU2</accession>
<dbReference type="Pfam" id="PF02607">
    <property type="entry name" value="B12-binding_2"/>
    <property type="match status" value="1"/>
</dbReference>
<reference evidence="6 7" key="1">
    <citation type="submission" date="2016-10" db="EMBL/GenBank/DDBJ databases">
        <authorList>
            <person name="de Groot N.N."/>
        </authorList>
    </citation>
    <scope>NUCLEOTIDE SEQUENCE [LARGE SCALE GENOMIC DNA]</scope>
    <source>
        <strain evidence="6 7">DSM 12130</strain>
    </source>
</reference>
<dbReference type="Pfam" id="PF02310">
    <property type="entry name" value="B12-binding"/>
    <property type="match status" value="1"/>
</dbReference>
<dbReference type="STRING" id="91360.SAMN05660330_04326"/>
<dbReference type="PROSITE" id="PS51332">
    <property type="entry name" value="B12_BINDING"/>
    <property type="match status" value="1"/>
</dbReference>
<dbReference type="GO" id="GO:0046653">
    <property type="term" value="P:tetrahydrofolate metabolic process"/>
    <property type="evidence" value="ECO:0007669"/>
    <property type="project" value="TreeGrafter"/>
</dbReference>
<dbReference type="InterPro" id="IPR003759">
    <property type="entry name" value="Cbl-bd_cap"/>
</dbReference>
<dbReference type="InterPro" id="IPR006158">
    <property type="entry name" value="Cobalamin-bd"/>
</dbReference>
<dbReference type="GO" id="GO:0032259">
    <property type="term" value="P:methylation"/>
    <property type="evidence" value="ECO:0007669"/>
    <property type="project" value="UniProtKB-KW"/>
</dbReference>
<comment type="similarity">
    <text evidence="1">Belongs to the methylamine corrinoid protein family.</text>
</comment>
<evidence type="ECO:0000256" key="1">
    <source>
        <dbReference type="ARBA" id="ARBA00010854"/>
    </source>
</evidence>
<dbReference type="PANTHER" id="PTHR45833:SF1">
    <property type="entry name" value="METHIONINE SYNTHASE"/>
    <property type="match status" value="1"/>
</dbReference>
<evidence type="ECO:0000313" key="7">
    <source>
        <dbReference type="Proteomes" id="UP000199073"/>
    </source>
</evidence>